<sequence length="201" mass="23423">MADLLGGTNLDKLKSFSDDLVAVLKKQTSIHFLAQCLDESKALHTFSEAEFDEVDTQLEDYERKIEECKRKTQKAKLEVRDEAEIDLIQKELEAELEKERALREDLRVINNQISDLEQRRGSVDEQIQLRKKLDREESRAQKKLSMYASVTNIIPDLGDRSKISGHIVDRDKRMVEKFEFNPAESTPFETCESIWKLINHR</sequence>
<dbReference type="GO" id="GO:0051983">
    <property type="term" value="P:regulation of chromosome segregation"/>
    <property type="evidence" value="ECO:0007669"/>
    <property type="project" value="InterPro"/>
</dbReference>
<keyword evidence="1" id="KW-0175">Coiled coil</keyword>
<dbReference type="AlphaFoldDB" id="A0AAV0KS64"/>
<evidence type="ECO:0000313" key="3">
    <source>
        <dbReference type="Proteomes" id="UP001154282"/>
    </source>
</evidence>
<feature type="coiled-coil region" evidence="1">
    <location>
        <begin position="51"/>
        <end position="126"/>
    </location>
</feature>
<proteinExistence type="predicted"/>
<evidence type="ECO:0008006" key="4">
    <source>
        <dbReference type="Google" id="ProtNLM"/>
    </source>
</evidence>
<dbReference type="InterPro" id="IPR044951">
    <property type="entry name" value="SPC24-like"/>
</dbReference>
<evidence type="ECO:0000313" key="2">
    <source>
        <dbReference type="EMBL" id="CAI0424155.1"/>
    </source>
</evidence>
<reference evidence="2" key="1">
    <citation type="submission" date="2022-08" db="EMBL/GenBank/DDBJ databases">
        <authorList>
            <person name="Gutierrez-Valencia J."/>
        </authorList>
    </citation>
    <scope>NUCLEOTIDE SEQUENCE</scope>
</reference>
<dbReference type="PANTHER" id="PTHR35730">
    <property type="entry name" value="KINETOCHORE PROTEIN SPC24 HOMOLOG-RELATED"/>
    <property type="match status" value="1"/>
</dbReference>
<dbReference type="Proteomes" id="UP001154282">
    <property type="component" value="Unassembled WGS sequence"/>
</dbReference>
<dbReference type="PANTHER" id="PTHR35730:SF2">
    <property type="entry name" value="KINETOCHORE PROTEIN SPC24 HOMOLOG-RELATED"/>
    <property type="match status" value="1"/>
</dbReference>
<organism evidence="2 3">
    <name type="scientific">Linum tenue</name>
    <dbReference type="NCBI Taxonomy" id="586396"/>
    <lineage>
        <taxon>Eukaryota</taxon>
        <taxon>Viridiplantae</taxon>
        <taxon>Streptophyta</taxon>
        <taxon>Embryophyta</taxon>
        <taxon>Tracheophyta</taxon>
        <taxon>Spermatophyta</taxon>
        <taxon>Magnoliopsida</taxon>
        <taxon>eudicotyledons</taxon>
        <taxon>Gunneridae</taxon>
        <taxon>Pentapetalae</taxon>
        <taxon>rosids</taxon>
        <taxon>fabids</taxon>
        <taxon>Malpighiales</taxon>
        <taxon>Linaceae</taxon>
        <taxon>Linum</taxon>
    </lineage>
</organism>
<name>A0AAV0KS64_9ROSI</name>
<keyword evidence="3" id="KW-1185">Reference proteome</keyword>
<dbReference type="Gene3D" id="3.30.160.570">
    <property type="entry name" value="Ncd80 complex, Spc24 subunit"/>
    <property type="match status" value="1"/>
</dbReference>
<dbReference type="EMBL" id="CAMGYJ010000005">
    <property type="protein sequence ID" value="CAI0424155.1"/>
    <property type="molecule type" value="Genomic_DNA"/>
</dbReference>
<protein>
    <recommendedName>
        <fullName evidence="4">Kinetochore protein Spc24</fullName>
    </recommendedName>
</protein>
<comment type="caution">
    <text evidence="2">The sequence shown here is derived from an EMBL/GenBank/DDBJ whole genome shotgun (WGS) entry which is preliminary data.</text>
</comment>
<accession>A0AAV0KS64</accession>
<evidence type="ECO:0000256" key="1">
    <source>
        <dbReference type="SAM" id="Coils"/>
    </source>
</evidence>
<gene>
    <name evidence="2" type="ORF">LITE_LOCUS19820</name>
</gene>